<comment type="caution">
    <text evidence="2">The sequence shown here is derived from an EMBL/GenBank/DDBJ whole genome shotgun (WGS) entry which is preliminary data.</text>
</comment>
<evidence type="ECO:0000313" key="2">
    <source>
        <dbReference type="EMBL" id="MCT9813028.1"/>
    </source>
</evidence>
<dbReference type="RefSeq" id="WP_261502274.1">
    <property type="nucleotide sequence ID" value="NZ_JAODYH010000014.1"/>
</dbReference>
<evidence type="ECO:0000313" key="3">
    <source>
        <dbReference type="Proteomes" id="UP001525968"/>
    </source>
</evidence>
<keyword evidence="3" id="KW-1185">Reference proteome</keyword>
<dbReference type="EMBL" id="JAODYH010000014">
    <property type="protein sequence ID" value="MCT9813028.1"/>
    <property type="molecule type" value="Genomic_DNA"/>
</dbReference>
<feature type="transmembrane region" description="Helical" evidence="1">
    <location>
        <begin position="58"/>
        <end position="77"/>
    </location>
</feature>
<dbReference type="Proteomes" id="UP001525968">
    <property type="component" value="Unassembled WGS sequence"/>
</dbReference>
<accession>A0ABT2PRB6</accession>
<keyword evidence="1" id="KW-0472">Membrane</keyword>
<feature type="transmembrane region" description="Helical" evidence="1">
    <location>
        <begin position="32"/>
        <end position="52"/>
    </location>
</feature>
<sequence>MPELPLLISAAVFALLFSALVLSFIFEFSTRLLHLTEFAFVLAASVAIWRALSTDPLTEYALSMMSVIGFMLAVLMFRRFLKKAVPPHRLDRPEFGDAKH</sequence>
<evidence type="ECO:0000256" key="1">
    <source>
        <dbReference type="SAM" id="Phobius"/>
    </source>
</evidence>
<name>A0ABT2PRB6_9BURK</name>
<proteinExistence type="predicted"/>
<gene>
    <name evidence="2" type="ORF">N0K08_20565</name>
</gene>
<keyword evidence="1" id="KW-0812">Transmembrane</keyword>
<reference evidence="2 3" key="1">
    <citation type="submission" date="2022-09" db="EMBL/GenBank/DDBJ databases">
        <title>Draft genome of isolate Be4.</title>
        <authorList>
            <person name="Sanchez-Castro I."/>
            <person name="Martinez-Rodriguez P."/>
            <person name="Descostes M."/>
            <person name="Merroun M."/>
        </authorList>
    </citation>
    <scope>NUCLEOTIDE SEQUENCE [LARGE SCALE GENOMIC DNA]</scope>
    <source>
        <strain evidence="2 3">Be4</strain>
    </source>
</reference>
<protein>
    <submittedName>
        <fullName evidence="2">Uncharacterized protein</fullName>
    </submittedName>
</protein>
<keyword evidence="1" id="KW-1133">Transmembrane helix</keyword>
<organism evidence="2 3">
    <name type="scientific">Acidovorax bellezanensis</name>
    <dbReference type="NCBI Taxonomy" id="2976702"/>
    <lineage>
        <taxon>Bacteria</taxon>
        <taxon>Pseudomonadati</taxon>
        <taxon>Pseudomonadota</taxon>
        <taxon>Betaproteobacteria</taxon>
        <taxon>Burkholderiales</taxon>
        <taxon>Comamonadaceae</taxon>
        <taxon>Acidovorax</taxon>
    </lineage>
</organism>
<feature type="transmembrane region" description="Helical" evidence="1">
    <location>
        <begin position="6"/>
        <end position="25"/>
    </location>
</feature>